<keyword evidence="1" id="KW-0472">Membrane</keyword>
<evidence type="ECO:0000256" key="1">
    <source>
        <dbReference type="SAM" id="Phobius"/>
    </source>
</evidence>
<feature type="transmembrane region" description="Helical" evidence="1">
    <location>
        <begin position="209"/>
        <end position="229"/>
    </location>
</feature>
<protein>
    <submittedName>
        <fullName evidence="2">Uncharacterized protein</fullName>
    </submittedName>
</protein>
<dbReference type="AlphaFoldDB" id="A0A0F9JCP1"/>
<name>A0A0F9JCP1_9ZZZZ</name>
<dbReference type="InterPro" id="IPR011050">
    <property type="entry name" value="Pectin_lyase_fold/virulence"/>
</dbReference>
<gene>
    <name evidence="2" type="ORF">LCGC14_1772610</name>
</gene>
<keyword evidence="1" id="KW-1133">Transmembrane helix</keyword>
<dbReference type="Gene3D" id="2.60.120.260">
    <property type="entry name" value="Galactose-binding domain-like"/>
    <property type="match status" value="1"/>
</dbReference>
<feature type="non-terminal residue" evidence="2">
    <location>
        <position position="1"/>
    </location>
</feature>
<dbReference type="SUPFAM" id="SSF51126">
    <property type="entry name" value="Pectin lyase-like"/>
    <property type="match status" value="1"/>
</dbReference>
<reference evidence="2" key="1">
    <citation type="journal article" date="2015" name="Nature">
        <title>Complex archaea that bridge the gap between prokaryotes and eukaryotes.</title>
        <authorList>
            <person name="Spang A."/>
            <person name="Saw J.H."/>
            <person name="Jorgensen S.L."/>
            <person name="Zaremba-Niedzwiedzka K."/>
            <person name="Martijn J."/>
            <person name="Lind A.E."/>
            <person name="van Eijk R."/>
            <person name="Schleper C."/>
            <person name="Guy L."/>
            <person name="Ettema T.J."/>
        </authorList>
    </citation>
    <scope>NUCLEOTIDE SEQUENCE</scope>
</reference>
<comment type="caution">
    <text evidence="2">The sequence shown here is derived from an EMBL/GenBank/DDBJ whole genome shotgun (WGS) entry which is preliminary data.</text>
</comment>
<dbReference type="EMBL" id="LAZR01016644">
    <property type="protein sequence ID" value="KKM03621.1"/>
    <property type="molecule type" value="Genomic_DNA"/>
</dbReference>
<keyword evidence="1" id="KW-0812">Transmembrane</keyword>
<organism evidence="2">
    <name type="scientific">marine sediment metagenome</name>
    <dbReference type="NCBI Taxonomy" id="412755"/>
    <lineage>
        <taxon>unclassified sequences</taxon>
        <taxon>metagenomes</taxon>
        <taxon>ecological metagenomes</taxon>
    </lineage>
</organism>
<evidence type="ECO:0000313" key="2">
    <source>
        <dbReference type="EMBL" id="KKM03621.1"/>
    </source>
</evidence>
<proteinExistence type="predicted"/>
<feature type="transmembrane region" description="Helical" evidence="1">
    <location>
        <begin position="235"/>
        <end position="254"/>
    </location>
</feature>
<sequence>TALTTDMHGLKNVKAYTFEKWVYIPAVSGVALNEIKIQIYDYDGGWTNSDSGNPTAFDTWQKLSVTRVIRPTATGIGIRIRIEGSATLNEYFYVDDISLKNVFLDDEEITDEDTGVANVNETPIDDGFVILNNYAGTTVTGALTIERDEDYDNFQLIDDSAWTIKKTDWNGDADDLPIVDFGASVYQLKGSAAYYWFFKNMYFKNSTNWTVYFISYSALGFTGCLFFQANNVGCLYPYAGLVAVTNCVFTGIGIGNQYGIIMNGPGPTIANNVAVYGMGYAALRITDALLDNVNLGIELPNGNVELWLFGGVVRGNVKLGGKNGYTYYYVRATASSLENFQIIKGHKQFYINGEMLKKDVTIGSGDPYKRSGGADSVIEISCDWNAVGVPIPDKWKYLIFEHEFEMDTTLRNYRYYTQCRSMLIVSASELFLECEYVDQYVNTTTYHTIKIKSDEIVSQRTGVGDWTQYIEVTGIQPAIASKVRIKCYLSKYDADGRIFIDPKVELS</sequence>
<accession>A0A0F9JCP1</accession>